<dbReference type="EMBL" id="CP045798">
    <property type="protein sequence ID" value="QNB47927.1"/>
    <property type="molecule type" value="Genomic_DNA"/>
</dbReference>
<keyword evidence="2 5" id="KW-0812">Transmembrane</keyword>
<comment type="subcellular location">
    <subcellularLocation>
        <location evidence="5">Cell membrane</location>
        <topology evidence="5">Multi-pass membrane protein</topology>
    </subcellularLocation>
    <subcellularLocation>
        <location evidence="1">Membrane</location>
        <topology evidence="1">Multi-pass membrane protein</topology>
    </subcellularLocation>
</comment>
<dbReference type="InterPro" id="IPR051784">
    <property type="entry name" value="Nod_factor_ABC_transporter"/>
</dbReference>
<reference evidence="7 8" key="1">
    <citation type="journal article" date="2019" name="Front. Microbiol.">
        <title>Thermoanaerosceptrum fracticalcis gen. nov. sp. nov., a Novel Fumarate-Fermenting Microorganism From a Deep Fractured Carbonate Aquifer of the US Great Basin.</title>
        <authorList>
            <person name="Hamilton-Brehm S.D."/>
            <person name="Stewart L.E."/>
            <person name="Zavarin M."/>
            <person name="Caldwell M."/>
            <person name="Lawson P.A."/>
            <person name="Onstott T.C."/>
            <person name="Grzymski J."/>
            <person name="Neveux I."/>
            <person name="Lollar B.S."/>
            <person name="Russell C.E."/>
            <person name="Moser D.P."/>
        </authorList>
    </citation>
    <scope>NUCLEOTIDE SEQUENCE [LARGE SCALE GENOMIC DNA]</scope>
    <source>
        <strain evidence="7 8">DRI-13</strain>
    </source>
</reference>
<feature type="transmembrane region" description="Helical" evidence="5">
    <location>
        <begin position="140"/>
        <end position="162"/>
    </location>
</feature>
<dbReference type="PANTHER" id="PTHR43229:SF2">
    <property type="entry name" value="NODULATION PROTEIN J"/>
    <property type="match status" value="1"/>
</dbReference>
<feature type="transmembrane region" description="Helical" evidence="5">
    <location>
        <begin position="238"/>
        <end position="256"/>
    </location>
</feature>
<dbReference type="PROSITE" id="PS51012">
    <property type="entry name" value="ABC_TM2"/>
    <property type="match status" value="1"/>
</dbReference>
<evidence type="ECO:0000256" key="3">
    <source>
        <dbReference type="ARBA" id="ARBA00022989"/>
    </source>
</evidence>
<dbReference type="InterPro" id="IPR047817">
    <property type="entry name" value="ABC2_TM_bact-type"/>
</dbReference>
<dbReference type="InterPro" id="IPR013525">
    <property type="entry name" value="ABC2_TM"/>
</dbReference>
<organism evidence="7 8">
    <name type="scientific">Thermanaerosceptrum fracticalcis</name>
    <dbReference type="NCBI Taxonomy" id="1712410"/>
    <lineage>
        <taxon>Bacteria</taxon>
        <taxon>Bacillati</taxon>
        <taxon>Bacillota</taxon>
        <taxon>Clostridia</taxon>
        <taxon>Eubacteriales</taxon>
        <taxon>Peptococcaceae</taxon>
        <taxon>Thermanaerosceptrum</taxon>
    </lineage>
</organism>
<dbReference type="RefSeq" id="WP_034424747.1">
    <property type="nucleotide sequence ID" value="NZ_CP045798.1"/>
</dbReference>
<dbReference type="NCBIfam" id="TIGR01247">
    <property type="entry name" value="drrB"/>
    <property type="match status" value="1"/>
</dbReference>
<feature type="transmembrane region" description="Helical" evidence="5">
    <location>
        <begin position="26"/>
        <end position="50"/>
    </location>
</feature>
<dbReference type="KEGG" id="tfr:BR63_17680"/>
<evidence type="ECO:0000313" key="8">
    <source>
        <dbReference type="Proteomes" id="UP000515847"/>
    </source>
</evidence>
<evidence type="ECO:0000256" key="5">
    <source>
        <dbReference type="RuleBase" id="RU361157"/>
    </source>
</evidence>
<sequence>MTRELKAIYVIWLRDVLRFVREKPRIIGMIGQPLLYLLIMGNGLSAALRLNDAPPGFSYLEFMYPGIIGMSVLFTSVYSAISIVWDREFGFLKEVLVAPVPRWAVAVGKALGGSTISMLQATILLMIAPFLGIKLTAGTVLSLWCVLFIIAFSLTSLGIIIASRMESMEGFQMIMNFLVMPLFFLSGAMFPLRGVQPWMESLMRIDPLTYGVDAIRNIFFAQSPYRDIMVQFSLGTDLLVISGMAVVFILLAAYSFSHAK</sequence>
<evidence type="ECO:0000313" key="7">
    <source>
        <dbReference type="EMBL" id="QNB47927.1"/>
    </source>
</evidence>
<evidence type="ECO:0000256" key="2">
    <source>
        <dbReference type="ARBA" id="ARBA00022692"/>
    </source>
</evidence>
<proteinExistence type="inferred from homology"/>
<dbReference type="AlphaFoldDB" id="A0A7G6E773"/>
<accession>A0A7G6E773</accession>
<protein>
    <recommendedName>
        <fullName evidence="5">Transport permease protein</fullName>
    </recommendedName>
</protein>
<feature type="transmembrane region" description="Helical" evidence="5">
    <location>
        <begin position="106"/>
        <end position="128"/>
    </location>
</feature>
<dbReference type="PRINTS" id="PR00164">
    <property type="entry name" value="ABC2TRNSPORT"/>
</dbReference>
<dbReference type="GO" id="GO:0043190">
    <property type="term" value="C:ATP-binding cassette (ABC) transporter complex"/>
    <property type="evidence" value="ECO:0007669"/>
    <property type="project" value="InterPro"/>
</dbReference>
<feature type="transmembrane region" description="Helical" evidence="5">
    <location>
        <begin position="62"/>
        <end position="85"/>
    </location>
</feature>
<keyword evidence="5" id="KW-0813">Transport</keyword>
<dbReference type="InterPro" id="IPR000412">
    <property type="entry name" value="ABC_2_transport"/>
</dbReference>
<dbReference type="PANTHER" id="PTHR43229">
    <property type="entry name" value="NODULATION PROTEIN J"/>
    <property type="match status" value="1"/>
</dbReference>
<dbReference type="Proteomes" id="UP000515847">
    <property type="component" value="Chromosome"/>
</dbReference>
<dbReference type="GO" id="GO:0140359">
    <property type="term" value="F:ABC-type transporter activity"/>
    <property type="evidence" value="ECO:0007669"/>
    <property type="project" value="InterPro"/>
</dbReference>
<keyword evidence="5" id="KW-1003">Cell membrane</keyword>
<keyword evidence="3 5" id="KW-1133">Transmembrane helix</keyword>
<evidence type="ECO:0000256" key="4">
    <source>
        <dbReference type="ARBA" id="ARBA00023136"/>
    </source>
</evidence>
<dbReference type="Pfam" id="PF01061">
    <property type="entry name" value="ABC2_membrane"/>
    <property type="match status" value="1"/>
</dbReference>
<evidence type="ECO:0000259" key="6">
    <source>
        <dbReference type="PROSITE" id="PS51012"/>
    </source>
</evidence>
<comment type="similarity">
    <text evidence="5">Belongs to the ABC-2 integral membrane protein family.</text>
</comment>
<name>A0A7G6E773_THEFR</name>
<feature type="domain" description="ABC transmembrane type-2" evidence="6">
    <location>
        <begin position="24"/>
        <end position="259"/>
    </location>
</feature>
<dbReference type="OrthoDB" id="9788252at2"/>
<evidence type="ECO:0000256" key="1">
    <source>
        <dbReference type="ARBA" id="ARBA00004141"/>
    </source>
</evidence>
<dbReference type="InterPro" id="IPR005942">
    <property type="entry name" value="Daunbcin-R_ABC-transpt"/>
</dbReference>
<gene>
    <name evidence="7" type="ORF">BR63_17680</name>
</gene>
<feature type="transmembrane region" description="Helical" evidence="5">
    <location>
        <begin position="174"/>
        <end position="192"/>
    </location>
</feature>
<keyword evidence="4 5" id="KW-0472">Membrane</keyword>
<keyword evidence="8" id="KW-1185">Reference proteome</keyword>
<dbReference type="PIRSF" id="PIRSF006648">
    <property type="entry name" value="DrrB"/>
    <property type="match status" value="1"/>
</dbReference>